<dbReference type="Proteomes" id="UP001059596">
    <property type="component" value="Unassembled WGS sequence"/>
</dbReference>
<organism evidence="2 3">
    <name type="scientific">Drosophila gunungcola</name>
    <name type="common">fruit fly</name>
    <dbReference type="NCBI Taxonomy" id="103775"/>
    <lineage>
        <taxon>Eukaryota</taxon>
        <taxon>Metazoa</taxon>
        <taxon>Ecdysozoa</taxon>
        <taxon>Arthropoda</taxon>
        <taxon>Hexapoda</taxon>
        <taxon>Insecta</taxon>
        <taxon>Pterygota</taxon>
        <taxon>Neoptera</taxon>
        <taxon>Endopterygota</taxon>
        <taxon>Diptera</taxon>
        <taxon>Brachycera</taxon>
        <taxon>Muscomorpha</taxon>
        <taxon>Ephydroidea</taxon>
        <taxon>Drosophilidae</taxon>
        <taxon>Drosophila</taxon>
        <taxon>Sophophora</taxon>
    </lineage>
</organism>
<gene>
    <name evidence="2" type="ORF">M5D96_003901</name>
</gene>
<keyword evidence="3" id="KW-1185">Reference proteome</keyword>
<reference evidence="2" key="1">
    <citation type="journal article" date="2023" name="Genome Biol. Evol.">
        <title>Long-read-based Genome Assembly of Drosophila gunungcola Reveals Fewer Chemosensory Genes in Flower-breeding Species.</title>
        <authorList>
            <person name="Negi A."/>
            <person name="Liao B.Y."/>
            <person name="Yeh S.D."/>
        </authorList>
    </citation>
    <scope>NUCLEOTIDE SEQUENCE</scope>
    <source>
        <strain evidence="2">Sukarami</strain>
    </source>
</reference>
<proteinExistence type="predicted"/>
<evidence type="ECO:0000313" key="3">
    <source>
        <dbReference type="Proteomes" id="UP001059596"/>
    </source>
</evidence>
<feature type="region of interest" description="Disordered" evidence="1">
    <location>
        <begin position="1"/>
        <end position="31"/>
    </location>
</feature>
<feature type="region of interest" description="Disordered" evidence="1">
    <location>
        <begin position="70"/>
        <end position="94"/>
    </location>
</feature>
<evidence type="ECO:0000313" key="2">
    <source>
        <dbReference type="EMBL" id="KAI8042588.1"/>
    </source>
</evidence>
<dbReference type="EMBL" id="JAMKOV010000002">
    <property type="protein sequence ID" value="KAI8042588.1"/>
    <property type="molecule type" value="Genomic_DNA"/>
</dbReference>
<feature type="compositionally biased region" description="Polar residues" evidence="1">
    <location>
        <begin position="84"/>
        <end position="94"/>
    </location>
</feature>
<name>A0A9P9YT18_9MUSC</name>
<comment type="caution">
    <text evidence="2">The sequence shown here is derived from an EMBL/GenBank/DDBJ whole genome shotgun (WGS) entry which is preliminary data.</text>
</comment>
<feature type="compositionally biased region" description="Polar residues" evidence="1">
    <location>
        <begin position="18"/>
        <end position="28"/>
    </location>
</feature>
<protein>
    <submittedName>
        <fullName evidence="2">Uncharacterized protein</fullName>
    </submittedName>
</protein>
<evidence type="ECO:0000256" key="1">
    <source>
        <dbReference type="SAM" id="MobiDB-lite"/>
    </source>
</evidence>
<sequence>MKSAVLQETPVRRKPTAKQGQGTAGSNDSSTATLTASVVTVAKFPGPGLVSTVTSLNGCGTTYSYTTTTAASQNPAAPSKRNTKYSPVPNSEVYQCDPLQQSSTEIIL</sequence>
<accession>A0A9P9YT18</accession>
<dbReference type="AlphaFoldDB" id="A0A9P9YT18"/>